<name>A0ABP6T157_9ACTN</name>
<reference evidence="2" key="1">
    <citation type="journal article" date="2019" name="Int. J. Syst. Evol. Microbiol.">
        <title>The Global Catalogue of Microorganisms (GCM) 10K type strain sequencing project: providing services to taxonomists for standard genome sequencing and annotation.</title>
        <authorList>
            <consortium name="The Broad Institute Genomics Platform"/>
            <consortium name="The Broad Institute Genome Sequencing Center for Infectious Disease"/>
            <person name="Wu L."/>
            <person name="Ma J."/>
        </authorList>
    </citation>
    <scope>NUCLEOTIDE SEQUENCE [LARGE SCALE GENOMIC DNA]</scope>
    <source>
        <strain evidence="2">JCM 9458</strain>
    </source>
</reference>
<evidence type="ECO:0000313" key="2">
    <source>
        <dbReference type="Proteomes" id="UP001501676"/>
    </source>
</evidence>
<gene>
    <name evidence="1" type="ORF">GCM10020369_44930</name>
</gene>
<accession>A0ABP6T157</accession>
<dbReference type="EMBL" id="BAAAYN010000029">
    <property type="protein sequence ID" value="GAA3390553.1"/>
    <property type="molecule type" value="Genomic_DNA"/>
</dbReference>
<dbReference type="Proteomes" id="UP001501676">
    <property type="component" value="Unassembled WGS sequence"/>
</dbReference>
<evidence type="ECO:0000313" key="1">
    <source>
        <dbReference type="EMBL" id="GAA3390553.1"/>
    </source>
</evidence>
<proteinExistence type="predicted"/>
<comment type="caution">
    <text evidence="1">The sequence shown here is derived from an EMBL/GenBank/DDBJ whole genome shotgun (WGS) entry which is preliminary data.</text>
</comment>
<protein>
    <recommendedName>
        <fullName evidence="3">DUF397 domain-containing protein</fullName>
    </recommendedName>
</protein>
<evidence type="ECO:0008006" key="3">
    <source>
        <dbReference type="Google" id="ProtNLM"/>
    </source>
</evidence>
<keyword evidence="2" id="KW-1185">Reference proteome</keyword>
<organism evidence="1 2">
    <name type="scientific">Cryptosporangium minutisporangium</name>
    <dbReference type="NCBI Taxonomy" id="113569"/>
    <lineage>
        <taxon>Bacteria</taxon>
        <taxon>Bacillati</taxon>
        <taxon>Actinomycetota</taxon>
        <taxon>Actinomycetes</taxon>
        <taxon>Cryptosporangiales</taxon>
        <taxon>Cryptosporangiaceae</taxon>
        <taxon>Cryptosporangium</taxon>
    </lineage>
</organism>
<sequence length="56" mass="6242">MYIAYLAKDGQPVFVSQTEKVHVGRITKKKTTSFDVGPSAADTRRFEGTVTTGRFF</sequence>
<dbReference type="RefSeq" id="WP_345730145.1">
    <property type="nucleotide sequence ID" value="NZ_BAAAYN010000029.1"/>
</dbReference>